<keyword evidence="6 8" id="KW-0472">Membrane</keyword>
<evidence type="ECO:0000256" key="3">
    <source>
        <dbReference type="ARBA" id="ARBA00022452"/>
    </source>
</evidence>
<evidence type="ECO:0000313" key="12">
    <source>
        <dbReference type="EMBL" id="AMP98535.1"/>
    </source>
</evidence>
<sequence length="784" mass="86040">MKFKPLTLFAILFIFLLPFITKAQSGQGILIGNITDSLYQKISYATIQIKKLNIKNSSDKTGRFQLKGIPEGTYTVRISMTGFQTNETQVRIRANDTLKVTYILEDKNSDLNEVIVSASRKAESLAQTPSSVTILTAKDINTQSVISPNLANILAYSVPGLGASTNQTGNSGQTLRGRGVLVLIDGVPQSTPLRAGGRDIRSIDPSVIERVEVIKGATAIYGNGAEGGLINYITKKPASGKVLGGYSQIGLTGNTKGDSTLGYRLVQQFYGKSGKLDYIVSGTYEKTGVFRDAKNQVVSPDYGLGETKTYNGFVKVGYDFSPKQRLELMYNYFSSRQHSDYILKNGIYGQEPAIGVHGTRKGEDEGTRYNHNANLQYSNKQVFGQTDLQANVYLQDFYTIYSNVASFYEGGQSAIKSAKKGTRVNLNTPLPVSENLLMQLNYGVDLMNDKTSQSLTDGRVWVPDMNMVNIAPYLQTTANIFKDLTIKGGLRVENINIKVDDFNTLATGANNAGSIAVKGGTLNYNALVFNVGARYSASRLFNPFISYAQSFSVFELGRVLRAAQSNTLSQLQTKPIIVNNYEAGFSSSLGPVNMSAAYYISTSKLGANLLEVNGVYISQRIPERVWGYEFQADYAFTEKLSVGGNYAYVEGKGDVDDDGKFDGTQDVYLNTTRIPPSKSTLYLKYAGIKNLSIDVNWIRVGNRDRFKPNATTGKYLIGEGPVKAYNLFNLATVYQASKALKLSLGLENLFNKAYYPSISQFYGNNSVYTRGNGRRFNLAAGYSF</sequence>
<proteinExistence type="inferred from homology"/>
<dbReference type="InterPro" id="IPR039426">
    <property type="entry name" value="TonB-dep_rcpt-like"/>
</dbReference>
<dbReference type="GO" id="GO:0015344">
    <property type="term" value="F:siderophore uptake transmembrane transporter activity"/>
    <property type="evidence" value="ECO:0007669"/>
    <property type="project" value="TreeGrafter"/>
</dbReference>
<comment type="similarity">
    <text evidence="8 9">Belongs to the TonB-dependent receptor family.</text>
</comment>
<keyword evidence="7 8" id="KW-0998">Cell outer membrane</keyword>
<dbReference type="AlphaFoldDB" id="A0A127VB70"/>
<dbReference type="PANTHER" id="PTHR30069:SF42">
    <property type="entry name" value="FERRIC AEROBACTIN RECEPTOR"/>
    <property type="match status" value="1"/>
</dbReference>
<dbReference type="PANTHER" id="PTHR30069">
    <property type="entry name" value="TONB-DEPENDENT OUTER MEMBRANE RECEPTOR"/>
    <property type="match status" value="1"/>
</dbReference>
<dbReference type="InterPro" id="IPR013784">
    <property type="entry name" value="Carb-bd-like_fold"/>
</dbReference>
<name>A0A127VB70_9SPHI</name>
<evidence type="ECO:0000313" key="13">
    <source>
        <dbReference type="Proteomes" id="UP000071561"/>
    </source>
</evidence>
<evidence type="ECO:0000256" key="4">
    <source>
        <dbReference type="ARBA" id="ARBA00022692"/>
    </source>
</evidence>
<dbReference type="Gene3D" id="2.60.40.1120">
    <property type="entry name" value="Carboxypeptidase-like, regulatory domain"/>
    <property type="match status" value="1"/>
</dbReference>
<dbReference type="InterPro" id="IPR037066">
    <property type="entry name" value="Plug_dom_sf"/>
</dbReference>
<dbReference type="PATRIC" id="fig|188932.3.peg.1686"/>
<dbReference type="SUPFAM" id="SSF56935">
    <property type="entry name" value="Porins"/>
    <property type="match status" value="1"/>
</dbReference>
<accession>A0A127VB70</accession>
<dbReference type="InterPro" id="IPR012910">
    <property type="entry name" value="Plug_dom"/>
</dbReference>
<dbReference type="Gene3D" id="2.40.170.20">
    <property type="entry name" value="TonB-dependent receptor, beta-barrel domain"/>
    <property type="match status" value="1"/>
</dbReference>
<evidence type="ECO:0000256" key="8">
    <source>
        <dbReference type="PROSITE-ProRule" id="PRU01360"/>
    </source>
</evidence>
<dbReference type="Proteomes" id="UP000071561">
    <property type="component" value="Chromosome"/>
</dbReference>
<dbReference type="Pfam" id="PF13715">
    <property type="entry name" value="CarbopepD_reg_2"/>
    <property type="match status" value="1"/>
</dbReference>
<evidence type="ECO:0000256" key="5">
    <source>
        <dbReference type="ARBA" id="ARBA00023077"/>
    </source>
</evidence>
<dbReference type="Pfam" id="PF00593">
    <property type="entry name" value="TonB_dep_Rec_b-barrel"/>
    <property type="match status" value="1"/>
</dbReference>
<keyword evidence="5 9" id="KW-0798">TonB box</keyword>
<dbReference type="InterPro" id="IPR000531">
    <property type="entry name" value="Beta-barrel_TonB"/>
</dbReference>
<dbReference type="OrthoDB" id="8670144at2"/>
<protein>
    <submittedName>
        <fullName evidence="12">Ferric aerobactin receptor</fullName>
    </submittedName>
</protein>
<evidence type="ECO:0000256" key="1">
    <source>
        <dbReference type="ARBA" id="ARBA00004571"/>
    </source>
</evidence>
<dbReference type="SUPFAM" id="SSF49452">
    <property type="entry name" value="Starch-binding domain-like"/>
    <property type="match status" value="1"/>
</dbReference>
<feature type="domain" description="TonB-dependent receptor-like beta-barrel" evidence="10">
    <location>
        <begin position="319"/>
        <end position="749"/>
    </location>
</feature>
<dbReference type="PROSITE" id="PS52016">
    <property type="entry name" value="TONB_DEPENDENT_REC_3"/>
    <property type="match status" value="1"/>
</dbReference>
<keyword evidence="2 8" id="KW-0813">Transport</keyword>
<dbReference type="GO" id="GO:0044718">
    <property type="term" value="P:siderophore transmembrane transport"/>
    <property type="evidence" value="ECO:0007669"/>
    <property type="project" value="TreeGrafter"/>
</dbReference>
<reference evidence="12 13" key="1">
    <citation type="submission" date="2016-03" db="EMBL/GenBank/DDBJ databases">
        <title>Complete genome sequence of Pedobacter cryoconitis PAMC 27485.</title>
        <authorList>
            <person name="Lee J."/>
            <person name="Kim O.-S."/>
        </authorList>
    </citation>
    <scope>NUCLEOTIDE SEQUENCE [LARGE SCALE GENOMIC DNA]</scope>
    <source>
        <strain evidence="12 13">PAMC 27485</strain>
    </source>
</reference>
<comment type="subcellular location">
    <subcellularLocation>
        <location evidence="1 8">Cell outer membrane</location>
        <topology evidence="1 8">Multi-pass membrane protein</topology>
    </subcellularLocation>
</comment>
<dbReference type="RefSeq" id="WP_068398935.1">
    <property type="nucleotide sequence ID" value="NZ_CP014504.1"/>
</dbReference>
<evidence type="ECO:0000256" key="2">
    <source>
        <dbReference type="ARBA" id="ARBA00022448"/>
    </source>
</evidence>
<evidence type="ECO:0000256" key="6">
    <source>
        <dbReference type="ARBA" id="ARBA00023136"/>
    </source>
</evidence>
<dbReference type="EMBL" id="CP014504">
    <property type="protein sequence ID" value="AMP98535.1"/>
    <property type="molecule type" value="Genomic_DNA"/>
</dbReference>
<feature type="domain" description="TonB-dependent receptor plug" evidence="11">
    <location>
        <begin position="125"/>
        <end position="228"/>
    </location>
</feature>
<dbReference type="Gene3D" id="2.170.130.10">
    <property type="entry name" value="TonB-dependent receptor, plug domain"/>
    <property type="match status" value="1"/>
</dbReference>
<evidence type="ECO:0000256" key="7">
    <source>
        <dbReference type="ARBA" id="ARBA00023237"/>
    </source>
</evidence>
<keyword evidence="4 8" id="KW-0812">Transmembrane</keyword>
<organism evidence="12 13">
    <name type="scientific">Pedobacter cryoconitis</name>
    <dbReference type="NCBI Taxonomy" id="188932"/>
    <lineage>
        <taxon>Bacteria</taxon>
        <taxon>Pseudomonadati</taxon>
        <taxon>Bacteroidota</taxon>
        <taxon>Sphingobacteriia</taxon>
        <taxon>Sphingobacteriales</taxon>
        <taxon>Sphingobacteriaceae</taxon>
        <taxon>Pedobacter</taxon>
    </lineage>
</organism>
<evidence type="ECO:0000259" key="10">
    <source>
        <dbReference type="Pfam" id="PF00593"/>
    </source>
</evidence>
<dbReference type="InterPro" id="IPR036942">
    <property type="entry name" value="Beta-barrel_TonB_sf"/>
</dbReference>
<keyword evidence="12" id="KW-0675">Receptor</keyword>
<keyword evidence="3 8" id="KW-1134">Transmembrane beta strand</keyword>
<evidence type="ECO:0000259" key="11">
    <source>
        <dbReference type="Pfam" id="PF07715"/>
    </source>
</evidence>
<dbReference type="CDD" id="cd01347">
    <property type="entry name" value="ligand_gated_channel"/>
    <property type="match status" value="1"/>
</dbReference>
<dbReference type="KEGG" id="pcm:AY601_1620"/>
<dbReference type="GO" id="GO:0009279">
    <property type="term" value="C:cell outer membrane"/>
    <property type="evidence" value="ECO:0007669"/>
    <property type="project" value="UniProtKB-SubCell"/>
</dbReference>
<evidence type="ECO:0000256" key="9">
    <source>
        <dbReference type="RuleBase" id="RU003357"/>
    </source>
</evidence>
<keyword evidence="13" id="KW-1185">Reference proteome</keyword>
<dbReference type="GO" id="GO:0030246">
    <property type="term" value="F:carbohydrate binding"/>
    <property type="evidence" value="ECO:0007669"/>
    <property type="project" value="InterPro"/>
</dbReference>
<dbReference type="Pfam" id="PF07715">
    <property type="entry name" value="Plug"/>
    <property type="match status" value="1"/>
</dbReference>
<gene>
    <name evidence="12" type="ORF">AY601_1620</name>
</gene>